<accession>A0A8H6RN63</accession>
<keyword evidence="2" id="KW-1185">Reference proteome</keyword>
<gene>
    <name evidence="1" type="ORF">HII31_04773</name>
</gene>
<evidence type="ECO:0000313" key="2">
    <source>
        <dbReference type="Proteomes" id="UP000660729"/>
    </source>
</evidence>
<dbReference type="AlphaFoldDB" id="A0A8H6RN63"/>
<proteinExistence type="predicted"/>
<dbReference type="EMBL" id="JABCIY010000070">
    <property type="protein sequence ID" value="KAF7193883.1"/>
    <property type="molecule type" value="Genomic_DNA"/>
</dbReference>
<name>A0A8H6RN63_9PEZI</name>
<comment type="caution">
    <text evidence="1">The sequence shown here is derived from an EMBL/GenBank/DDBJ whole genome shotgun (WGS) entry which is preliminary data.</text>
</comment>
<evidence type="ECO:0000313" key="1">
    <source>
        <dbReference type="EMBL" id="KAF7193883.1"/>
    </source>
</evidence>
<sequence>MYLDNIIVAALEVATVIVCPVTAPLIAGAHVADCAYDMNENGPTTGNVLGCAAAVVGVTGIPGGKQALDAIGFGEKGVRAGKFLWVPDVMGIEKAKKITQVALLLSISPPSSVVRSPRVLGSLERWLRL</sequence>
<reference evidence="1" key="1">
    <citation type="submission" date="2020-04" db="EMBL/GenBank/DDBJ databases">
        <title>Draft genome resource of the tomato pathogen Pseudocercospora fuligena.</title>
        <authorList>
            <person name="Zaccaron A."/>
        </authorList>
    </citation>
    <scope>NUCLEOTIDE SEQUENCE</scope>
    <source>
        <strain evidence="1">PF001</strain>
    </source>
</reference>
<organism evidence="1 2">
    <name type="scientific">Pseudocercospora fuligena</name>
    <dbReference type="NCBI Taxonomy" id="685502"/>
    <lineage>
        <taxon>Eukaryota</taxon>
        <taxon>Fungi</taxon>
        <taxon>Dikarya</taxon>
        <taxon>Ascomycota</taxon>
        <taxon>Pezizomycotina</taxon>
        <taxon>Dothideomycetes</taxon>
        <taxon>Dothideomycetidae</taxon>
        <taxon>Mycosphaerellales</taxon>
        <taxon>Mycosphaerellaceae</taxon>
        <taxon>Pseudocercospora</taxon>
    </lineage>
</organism>
<dbReference type="Proteomes" id="UP000660729">
    <property type="component" value="Unassembled WGS sequence"/>
</dbReference>
<protein>
    <submittedName>
        <fullName evidence="1">Uncharacterized protein</fullName>
    </submittedName>
</protein>